<feature type="transmembrane region" description="Helical" evidence="1">
    <location>
        <begin position="93"/>
        <end position="112"/>
    </location>
</feature>
<sequence length="172" mass="18026">MFRTRRSGDHEGKAGGRAHVDYSGGVYGSMLAASVIVGAGGLGSFPRLELALLLLATGVVFWIAHVHAQLFGKRMSQRHLSRDIVMSVCGEEWPIVKAAIPPAIAVLVSPLLDLGDQGTVWLALVVAIGGQVGWSLAAAFRLGASTRLVVVAAAVNLVLGLAIILLKVFLTH</sequence>
<protein>
    <recommendedName>
        <fullName evidence="4">Integral membrane protein</fullName>
    </recommendedName>
</protein>
<proteinExistence type="predicted"/>
<keyword evidence="3" id="KW-1185">Reference proteome</keyword>
<organism evidence="2 3">
    <name type="scientific">Embleya hyalina</name>
    <dbReference type="NCBI Taxonomy" id="516124"/>
    <lineage>
        <taxon>Bacteria</taxon>
        <taxon>Bacillati</taxon>
        <taxon>Actinomycetota</taxon>
        <taxon>Actinomycetes</taxon>
        <taxon>Kitasatosporales</taxon>
        <taxon>Streptomycetaceae</taxon>
        <taxon>Embleya</taxon>
    </lineage>
</organism>
<dbReference type="OrthoDB" id="3828063at2"/>
<evidence type="ECO:0000256" key="1">
    <source>
        <dbReference type="SAM" id="Phobius"/>
    </source>
</evidence>
<evidence type="ECO:0000313" key="3">
    <source>
        <dbReference type="Proteomes" id="UP000286931"/>
    </source>
</evidence>
<feature type="transmembrane region" description="Helical" evidence="1">
    <location>
        <begin position="51"/>
        <end position="72"/>
    </location>
</feature>
<feature type="transmembrane region" description="Helical" evidence="1">
    <location>
        <begin position="118"/>
        <end position="136"/>
    </location>
</feature>
<keyword evidence="1" id="KW-0472">Membrane</keyword>
<evidence type="ECO:0000313" key="2">
    <source>
        <dbReference type="EMBL" id="GCE00728.1"/>
    </source>
</evidence>
<comment type="caution">
    <text evidence="2">The sequence shown here is derived from an EMBL/GenBank/DDBJ whole genome shotgun (WGS) entry which is preliminary data.</text>
</comment>
<dbReference type="AlphaFoldDB" id="A0A401Z1L1"/>
<feature type="transmembrane region" description="Helical" evidence="1">
    <location>
        <begin position="20"/>
        <end position="45"/>
    </location>
</feature>
<reference evidence="2 3" key="1">
    <citation type="submission" date="2018-12" db="EMBL/GenBank/DDBJ databases">
        <title>Draft genome sequence of Embleya hyalina NBRC 13850T.</title>
        <authorList>
            <person name="Komaki H."/>
            <person name="Hosoyama A."/>
            <person name="Kimura A."/>
            <person name="Ichikawa N."/>
            <person name="Tamura T."/>
        </authorList>
    </citation>
    <scope>NUCLEOTIDE SEQUENCE [LARGE SCALE GENOMIC DNA]</scope>
    <source>
        <strain evidence="2 3">NBRC 13850</strain>
    </source>
</reference>
<evidence type="ECO:0008006" key="4">
    <source>
        <dbReference type="Google" id="ProtNLM"/>
    </source>
</evidence>
<keyword evidence="1" id="KW-0812">Transmembrane</keyword>
<feature type="transmembrane region" description="Helical" evidence="1">
    <location>
        <begin position="148"/>
        <end position="170"/>
    </location>
</feature>
<dbReference type="EMBL" id="BIFH01000042">
    <property type="protein sequence ID" value="GCE00728.1"/>
    <property type="molecule type" value="Genomic_DNA"/>
</dbReference>
<dbReference type="Proteomes" id="UP000286931">
    <property type="component" value="Unassembled WGS sequence"/>
</dbReference>
<accession>A0A401Z1L1</accession>
<keyword evidence="1" id="KW-1133">Transmembrane helix</keyword>
<gene>
    <name evidence="2" type="ORF">EHYA_08454</name>
</gene>
<name>A0A401Z1L1_9ACTN</name>
<dbReference type="RefSeq" id="WP_126642431.1">
    <property type="nucleotide sequence ID" value="NZ_BIFH01000042.1"/>
</dbReference>